<reference evidence="2" key="1">
    <citation type="journal article" date="2019" name="Int. J. Syst. Evol. Microbiol.">
        <title>The Global Catalogue of Microorganisms (GCM) 10K type strain sequencing project: providing services to taxonomists for standard genome sequencing and annotation.</title>
        <authorList>
            <consortium name="The Broad Institute Genomics Platform"/>
            <consortium name="The Broad Institute Genome Sequencing Center for Infectious Disease"/>
            <person name="Wu L."/>
            <person name="Ma J."/>
        </authorList>
    </citation>
    <scope>NUCLEOTIDE SEQUENCE [LARGE SCALE GENOMIC DNA]</scope>
    <source>
        <strain evidence="2">CGMCC 4.7139</strain>
    </source>
</reference>
<evidence type="ECO:0000313" key="2">
    <source>
        <dbReference type="Proteomes" id="UP001595993"/>
    </source>
</evidence>
<evidence type="ECO:0000313" key="1">
    <source>
        <dbReference type="EMBL" id="MFC4607315.1"/>
    </source>
</evidence>
<keyword evidence="2" id="KW-1185">Reference proteome</keyword>
<gene>
    <name evidence="1" type="ORF">ACFO9E_05720</name>
</gene>
<name>A0ABV9G2K4_9ACTN</name>
<proteinExistence type="predicted"/>
<protein>
    <submittedName>
        <fullName evidence="1">Uncharacterized protein</fullName>
    </submittedName>
</protein>
<accession>A0ABV9G2K4</accession>
<dbReference type="Proteomes" id="UP001595993">
    <property type="component" value="Unassembled WGS sequence"/>
</dbReference>
<organism evidence="1 2">
    <name type="scientific">Streptomyces maoxianensis</name>
    <dbReference type="NCBI Taxonomy" id="1459942"/>
    <lineage>
        <taxon>Bacteria</taxon>
        <taxon>Bacillati</taxon>
        <taxon>Actinomycetota</taxon>
        <taxon>Actinomycetes</taxon>
        <taxon>Kitasatosporales</taxon>
        <taxon>Streptomycetaceae</taxon>
        <taxon>Streptomyces</taxon>
    </lineage>
</organism>
<comment type="caution">
    <text evidence="1">The sequence shown here is derived from an EMBL/GenBank/DDBJ whole genome shotgun (WGS) entry which is preliminary data.</text>
</comment>
<sequence length="494" mass="55156">MHAEFERRELPTGRPLQLAIRIEGVRLPSFPLKQRDAVAPPAHLPVWARDRIPPAPDDPRVCVQEVPGQLALFPPWPRSFTRSHGKRLRGRSIPDLPPVLAVLADMAVERGVGETWQFHTHEGARLALASRPPDEVLVRPEALADLPQMRPTLKEAFQRAGLLAPARARLVPVWMSKGRGSCCACLAWTNEADQLCPLCRAWGDSHRAGPCHRCGRVLGLRDGYCRRCLLFLAETEYDIDNIHLTGGDQLWFGGPFAPRMRLGYRGQEGSLFGRRRHDARRLRAVRTSRAARPVSTHLALPGQLEMFHLVRDWSRLNEQRLPALLPGARRLLTDFVAHFRRRGWKESNLAPNVRTLRMLLAHLGAEAPLWEEDVRLLARRDDFTGARVINYLRLTGRLVPDQRASAALAHARRLADAAPEPFRAPLHQWIDVLCGTGAPPSSSLAPTTIGLLLHRANHSEHGNRPESRPAACFQQAVGAGRIDRRSVGDGAEPP</sequence>
<dbReference type="EMBL" id="JBHSFE010000006">
    <property type="protein sequence ID" value="MFC4607315.1"/>
    <property type="molecule type" value="Genomic_DNA"/>
</dbReference>